<keyword evidence="3" id="KW-1185">Reference proteome</keyword>
<organism evidence="2 3">
    <name type="scientific">Labeo rohita</name>
    <name type="common">Indian major carp</name>
    <name type="synonym">Cyprinus rohita</name>
    <dbReference type="NCBI Taxonomy" id="84645"/>
    <lineage>
        <taxon>Eukaryota</taxon>
        <taxon>Metazoa</taxon>
        <taxon>Chordata</taxon>
        <taxon>Craniata</taxon>
        <taxon>Vertebrata</taxon>
        <taxon>Euteleostomi</taxon>
        <taxon>Actinopterygii</taxon>
        <taxon>Neopterygii</taxon>
        <taxon>Teleostei</taxon>
        <taxon>Ostariophysi</taxon>
        <taxon>Cypriniformes</taxon>
        <taxon>Cyprinidae</taxon>
        <taxon>Labeoninae</taxon>
        <taxon>Labeonini</taxon>
        <taxon>Labeo</taxon>
    </lineage>
</organism>
<feature type="region of interest" description="Disordered" evidence="1">
    <location>
        <begin position="54"/>
        <end position="106"/>
    </location>
</feature>
<name>A0A498NY22_LABRO</name>
<reference evidence="2 3" key="1">
    <citation type="submission" date="2018-03" db="EMBL/GenBank/DDBJ databases">
        <title>Draft genome sequence of Rohu Carp (Labeo rohita).</title>
        <authorList>
            <person name="Das P."/>
            <person name="Kushwaha B."/>
            <person name="Joshi C.G."/>
            <person name="Kumar D."/>
            <person name="Nagpure N.S."/>
            <person name="Sahoo L."/>
            <person name="Das S.P."/>
            <person name="Bit A."/>
            <person name="Patnaik S."/>
            <person name="Meher P.K."/>
            <person name="Jayasankar P."/>
            <person name="Koringa P.G."/>
            <person name="Patel N.V."/>
            <person name="Hinsu A.T."/>
            <person name="Kumar R."/>
            <person name="Pandey M."/>
            <person name="Agarwal S."/>
            <person name="Srivastava S."/>
            <person name="Singh M."/>
            <person name="Iquebal M.A."/>
            <person name="Jaiswal S."/>
            <person name="Angadi U.B."/>
            <person name="Kumar N."/>
            <person name="Raza M."/>
            <person name="Shah T.M."/>
            <person name="Rai A."/>
            <person name="Jena J.K."/>
        </authorList>
    </citation>
    <scope>NUCLEOTIDE SEQUENCE [LARGE SCALE GENOMIC DNA]</scope>
    <source>
        <strain evidence="2">DASCIFA01</strain>
        <tissue evidence="2">Testis</tissue>
    </source>
</reference>
<proteinExistence type="predicted"/>
<protein>
    <submittedName>
        <fullName evidence="2">Uncharacterized protein</fullName>
    </submittedName>
</protein>
<sequence length="132" mass="14187">MCLSEPGEHKSRGLNRAAAPGATIAGKKECDGAFPLTEVQTALFCKHFHPVKVPRNREGPPPAMKVKGARGRPPFQEGTLISFCKRSDPGSAAEGSGRTQRPRFRYSLGARGPSSCSTGASTQWALHFDYLC</sequence>
<evidence type="ECO:0000256" key="1">
    <source>
        <dbReference type="SAM" id="MobiDB-lite"/>
    </source>
</evidence>
<comment type="caution">
    <text evidence="2">The sequence shown here is derived from an EMBL/GenBank/DDBJ whole genome shotgun (WGS) entry which is preliminary data.</text>
</comment>
<gene>
    <name evidence="2" type="ORF">ROHU_002803</name>
</gene>
<evidence type="ECO:0000313" key="3">
    <source>
        <dbReference type="Proteomes" id="UP000290572"/>
    </source>
</evidence>
<dbReference type="AlphaFoldDB" id="A0A498NY22"/>
<evidence type="ECO:0000313" key="2">
    <source>
        <dbReference type="EMBL" id="RXN36626.1"/>
    </source>
</evidence>
<dbReference type="EMBL" id="QBIY01007590">
    <property type="protein sequence ID" value="RXN36626.1"/>
    <property type="molecule type" value="Genomic_DNA"/>
</dbReference>
<dbReference type="Proteomes" id="UP000290572">
    <property type="component" value="Unassembled WGS sequence"/>
</dbReference>
<accession>A0A498NY22</accession>